<dbReference type="InterPro" id="IPR050832">
    <property type="entry name" value="Bact_Acetyltransf"/>
</dbReference>
<accession>A0A238KH83</accession>
<dbReference type="GO" id="GO:0016747">
    <property type="term" value="F:acyltransferase activity, transferring groups other than amino-acyl groups"/>
    <property type="evidence" value="ECO:0007669"/>
    <property type="project" value="InterPro"/>
</dbReference>
<dbReference type="InterPro" id="IPR000182">
    <property type="entry name" value="GNAT_dom"/>
</dbReference>
<dbReference type="PROSITE" id="PS51186">
    <property type="entry name" value="GNAT"/>
    <property type="match status" value="1"/>
</dbReference>
<keyword evidence="5" id="KW-1185">Reference proteome</keyword>
<keyword evidence="1" id="KW-0808">Transferase</keyword>
<evidence type="ECO:0000313" key="4">
    <source>
        <dbReference type="EMBL" id="SMX41446.1"/>
    </source>
</evidence>
<dbReference type="PANTHER" id="PTHR43877">
    <property type="entry name" value="AMINOALKYLPHOSPHONATE N-ACETYLTRANSFERASE-RELATED-RELATED"/>
    <property type="match status" value="1"/>
</dbReference>
<name>A0A238KH83_9RHOB</name>
<evidence type="ECO:0000256" key="2">
    <source>
        <dbReference type="ARBA" id="ARBA00023315"/>
    </source>
</evidence>
<dbReference type="Proteomes" id="UP000207598">
    <property type="component" value="Unassembled WGS sequence"/>
</dbReference>
<gene>
    <name evidence="4" type="ORF">MAA8898_02389</name>
</gene>
<dbReference type="AlphaFoldDB" id="A0A238KH83"/>
<evidence type="ECO:0000259" key="3">
    <source>
        <dbReference type="PROSITE" id="PS51186"/>
    </source>
</evidence>
<dbReference type="CDD" id="cd04301">
    <property type="entry name" value="NAT_SF"/>
    <property type="match status" value="1"/>
</dbReference>
<proteinExistence type="predicted"/>
<dbReference type="EMBL" id="FXYF01000006">
    <property type="protein sequence ID" value="SMX41446.1"/>
    <property type="molecule type" value="Genomic_DNA"/>
</dbReference>
<dbReference type="Gene3D" id="3.40.630.30">
    <property type="match status" value="1"/>
</dbReference>
<evidence type="ECO:0000313" key="5">
    <source>
        <dbReference type="Proteomes" id="UP000207598"/>
    </source>
</evidence>
<reference evidence="4 5" key="1">
    <citation type="submission" date="2017-05" db="EMBL/GenBank/DDBJ databases">
        <authorList>
            <person name="Song R."/>
            <person name="Chenine A.L."/>
            <person name="Ruprecht R.M."/>
        </authorList>
    </citation>
    <scope>NUCLEOTIDE SEQUENCE [LARGE SCALE GENOMIC DNA]</scope>
    <source>
        <strain evidence="4 5">CECT 8898</strain>
    </source>
</reference>
<dbReference type="SUPFAM" id="SSF55729">
    <property type="entry name" value="Acyl-CoA N-acyltransferases (Nat)"/>
    <property type="match status" value="1"/>
</dbReference>
<dbReference type="RefSeq" id="WP_094021224.1">
    <property type="nucleotide sequence ID" value="NZ_FXYF01000006.1"/>
</dbReference>
<keyword evidence="2" id="KW-0012">Acyltransferase</keyword>
<feature type="domain" description="N-acetyltransferase" evidence="3">
    <location>
        <begin position="5"/>
        <end position="169"/>
    </location>
</feature>
<dbReference type="Pfam" id="PF13508">
    <property type="entry name" value="Acetyltransf_7"/>
    <property type="match status" value="1"/>
</dbReference>
<dbReference type="InterPro" id="IPR016181">
    <property type="entry name" value="Acyl_CoA_acyltransferase"/>
</dbReference>
<organism evidence="4 5">
    <name type="scientific">Maliponia aquimaris</name>
    <dbReference type="NCBI Taxonomy" id="1673631"/>
    <lineage>
        <taxon>Bacteria</taxon>
        <taxon>Pseudomonadati</taxon>
        <taxon>Pseudomonadota</taxon>
        <taxon>Alphaproteobacteria</taxon>
        <taxon>Rhodobacterales</taxon>
        <taxon>Paracoccaceae</taxon>
        <taxon>Maliponia</taxon>
    </lineage>
</organism>
<evidence type="ECO:0000256" key="1">
    <source>
        <dbReference type="ARBA" id="ARBA00022679"/>
    </source>
</evidence>
<dbReference type="OrthoDB" id="118465at2"/>
<protein>
    <submittedName>
        <fullName evidence="4">N-acetylglutamate synthase</fullName>
    </submittedName>
</protein>
<sequence length="169" mass="18161">MTAGILLRTARQSDITALDRLFRRSYSRLLAADYPPSTLVTAVPAIARAQPDLLASGLFYVVEDSEQRVLGAGGWSLGAPGRRPAQPGIGHIRHVATDPDATRRGVGRLLLEHILRVAEDSGMARMHCQSTLTAVPFYRAMGFVAQGDMAVPLPGGIVFPTVFMVRPLG</sequence>